<evidence type="ECO:0000313" key="3">
    <source>
        <dbReference type="Proteomes" id="UP001318860"/>
    </source>
</evidence>
<protein>
    <submittedName>
        <fullName evidence="2">Uncharacterized protein</fullName>
    </submittedName>
</protein>
<proteinExistence type="predicted"/>
<feature type="compositionally biased region" description="Polar residues" evidence="1">
    <location>
        <begin position="16"/>
        <end position="27"/>
    </location>
</feature>
<evidence type="ECO:0000313" key="2">
    <source>
        <dbReference type="EMBL" id="KAK6151650.1"/>
    </source>
</evidence>
<dbReference type="SUPFAM" id="SSF56235">
    <property type="entry name" value="N-terminal nucleophile aminohydrolases (Ntn hydrolases)"/>
    <property type="match status" value="1"/>
</dbReference>
<organism evidence="2 3">
    <name type="scientific">Rehmannia glutinosa</name>
    <name type="common">Chinese foxglove</name>
    <dbReference type="NCBI Taxonomy" id="99300"/>
    <lineage>
        <taxon>Eukaryota</taxon>
        <taxon>Viridiplantae</taxon>
        <taxon>Streptophyta</taxon>
        <taxon>Embryophyta</taxon>
        <taxon>Tracheophyta</taxon>
        <taxon>Spermatophyta</taxon>
        <taxon>Magnoliopsida</taxon>
        <taxon>eudicotyledons</taxon>
        <taxon>Gunneridae</taxon>
        <taxon>Pentapetalae</taxon>
        <taxon>asterids</taxon>
        <taxon>lamiids</taxon>
        <taxon>Lamiales</taxon>
        <taxon>Orobanchaceae</taxon>
        <taxon>Rehmannieae</taxon>
        <taxon>Rehmannia</taxon>
    </lineage>
</organism>
<evidence type="ECO:0000256" key="1">
    <source>
        <dbReference type="SAM" id="MobiDB-lite"/>
    </source>
</evidence>
<dbReference type="EMBL" id="JABTTQ020000007">
    <property type="protein sequence ID" value="KAK6151650.1"/>
    <property type="molecule type" value="Genomic_DNA"/>
</dbReference>
<dbReference type="InterPro" id="IPR029055">
    <property type="entry name" value="Ntn_hydrolases_N"/>
</dbReference>
<name>A0ABR0WZY8_REHGL</name>
<dbReference type="Proteomes" id="UP001318860">
    <property type="component" value="Unassembled WGS sequence"/>
</dbReference>
<reference evidence="2 3" key="1">
    <citation type="journal article" date="2021" name="Comput. Struct. Biotechnol. J.">
        <title>De novo genome assembly of the potent medicinal plant Rehmannia glutinosa using nanopore technology.</title>
        <authorList>
            <person name="Ma L."/>
            <person name="Dong C."/>
            <person name="Song C."/>
            <person name="Wang X."/>
            <person name="Zheng X."/>
            <person name="Niu Y."/>
            <person name="Chen S."/>
            <person name="Feng W."/>
        </authorList>
    </citation>
    <scope>NUCLEOTIDE SEQUENCE [LARGE SCALE GENOMIC DNA]</scope>
    <source>
        <strain evidence="2">DH-2019</strain>
    </source>
</reference>
<keyword evidence="3" id="KW-1185">Reference proteome</keyword>
<sequence length="104" mass="11409">MVETNGTGERMGLNQVADSSPTMNNLIGSDADSQRTIYTYVTGTSVVSIKYKDGILLAADMGVNMIGVHEENHVATGFGNHLSRPILQYLNKKITAKEMEQQYQ</sequence>
<feature type="region of interest" description="Disordered" evidence="1">
    <location>
        <begin position="1"/>
        <end position="28"/>
    </location>
</feature>
<accession>A0ABR0WZY8</accession>
<comment type="caution">
    <text evidence="2">The sequence shown here is derived from an EMBL/GenBank/DDBJ whole genome shotgun (WGS) entry which is preliminary data.</text>
</comment>
<gene>
    <name evidence="2" type="ORF">DH2020_014285</name>
</gene>